<protein>
    <submittedName>
        <fullName evidence="3">Uncharacterized protein</fullName>
    </submittedName>
</protein>
<proteinExistence type="predicted"/>
<feature type="compositionally biased region" description="Basic and acidic residues" evidence="1">
    <location>
        <begin position="1"/>
        <end position="12"/>
    </location>
</feature>
<dbReference type="Proteomes" id="UP000028900">
    <property type="component" value="Unassembled WGS sequence"/>
</dbReference>
<feature type="compositionally biased region" description="Polar residues" evidence="1">
    <location>
        <begin position="13"/>
        <end position="24"/>
    </location>
</feature>
<comment type="caution">
    <text evidence="3">The sequence shown here is derived from an EMBL/GenBank/DDBJ whole genome shotgun (WGS) entry which is preliminary data.</text>
</comment>
<feature type="non-terminal residue" evidence="3">
    <location>
        <position position="1"/>
    </location>
</feature>
<feature type="transmembrane region" description="Helical" evidence="2">
    <location>
        <begin position="41"/>
        <end position="61"/>
    </location>
</feature>
<dbReference type="EMBL" id="BBIY01000083">
    <property type="protein sequence ID" value="GAK74269.1"/>
    <property type="molecule type" value="Genomic_DNA"/>
</dbReference>
<evidence type="ECO:0000256" key="1">
    <source>
        <dbReference type="SAM" id="MobiDB-lite"/>
    </source>
</evidence>
<feature type="region of interest" description="Disordered" evidence="1">
    <location>
        <begin position="1"/>
        <end position="25"/>
    </location>
</feature>
<keyword evidence="2" id="KW-0812">Transmembrane</keyword>
<keyword evidence="2" id="KW-1133">Transmembrane helix</keyword>
<reference evidence="4" key="1">
    <citation type="journal article" date="2014" name="Genome Announc.">
        <title>Draft Genome Sequence of ''Candidatus Phytoplasma asteris'' Strain OY-V, an Unculturable Plant-Pathogenic Bacterium.</title>
        <authorList>
            <person name="Kakizawa S."/>
            <person name="Makino A."/>
            <person name="Ishii Y."/>
            <person name="Tamaki H."/>
            <person name="Kamagata Y."/>
        </authorList>
    </citation>
    <scope>NUCLEOTIDE SEQUENCE [LARGE SCALE GENOMIC DNA]</scope>
    <source>
        <strain evidence="4">OY-V</strain>
    </source>
</reference>
<evidence type="ECO:0000313" key="3">
    <source>
        <dbReference type="EMBL" id="GAK74269.1"/>
    </source>
</evidence>
<gene>
    <name evidence="3" type="ORF">OYV_07690</name>
</gene>
<name>A0ABQ0J3W7_9MOLU</name>
<evidence type="ECO:0000313" key="4">
    <source>
        <dbReference type="Proteomes" id="UP000028900"/>
    </source>
</evidence>
<evidence type="ECO:0000256" key="2">
    <source>
        <dbReference type="SAM" id="Phobius"/>
    </source>
</evidence>
<sequence length="73" mass="8948">NELGETKTKLEQTEQQLSETNNELGETKEKNKLNYFHKNKFFLFIMLTIINLLFLNVFILYKTYKFYRVNYKE</sequence>
<accession>A0ABQ0J3W7</accession>
<reference evidence="3 4" key="2">
    <citation type="journal article" date="2014" name="Genome Announc.">
        <title>Draft Genome Sequence of 'Candidatus Phytoplasma asteris' Strain OY-V, an Unculturable Plant-Pathogenic Bacterium.</title>
        <authorList>
            <person name="Kakizawa S."/>
            <person name="Makino A."/>
            <person name="Ishii Y."/>
            <person name="Tamaki H."/>
            <person name="Kamagata Y."/>
        </authorList>
    </citation>
    <scope>NUCLEOTIDE SEQUENCE [LARGE SCALE GENOMIC DNA]</scope>
    <source>
        <strain evidence="3 4">OY-V</strain>
    </source>
</reference>
<keyword evidence="2" id="KW-0472">Membrane</keyword>
<organism evidence="3 4">
    <name type="scientific">'Chrysanthemum coronarium' phytoplasma</name>
    <dbReference type="NCBI Taxonomy" id="1520703"/>
    <lineage>
        <taxon>Bacteria</taxon>
        <taxon>Bacillati</taxon>
        <taxon>Mycoplasmatota</taxon>
        <taxon>Mollicutes</taxon>
        <taxon>Acholeplasmatales</taxon>
        <taxon>Acholeplasmataceae</taxon>
        <taxon>Candidatus Phytoplasma</taxon>
        <taxon>16SrI (Aster yellows group)</taxon>
    </lineage>
</organism>
<keyword evidence="4" id="KW-1185">Reference proteome</keyword>
<dbReference type="RefSeq" id="WP_042068338.1">
    <property type="nucleotide sequence ID" value="NZ_BBIY01000083.1"/>
</dbReference>